<dbReference type="SUPFAM" id="SSF46785">
    <property type="entry name" value="Winged helix' DNA-binding domain"/>
    <property type="match status" value="1"/>
</dbReference>
<dbReference type="EMBL" id="JAMGBC010000001">
    <property type="protein sequence ID" value="MCL6678648.1"/>
    <property type="molecule type" value="Genomic_DNA"/>
</dbReference>
<dbReference type="CDD" id="cd05466">
    <property type="entry name" value="PBP2_LTTR_substrate"/>
    <property type="match status" value="1"/>
</dbReference>
<dbReference type="InterPro" id="IPR036390">
    <property type="entry name" value="WH_DNA-bd_sf"/>
</dbReference>
<keyword evidence="3" id="KW-0238">DNA-binding</keyword>
<dbReference type="InterPro" id="IPR005119">
    <property type="entry name" value="LysR_subst-bd"/>
</dbReference>
<evidence type="ECO:0000256" key="2">
    <source>
        <dbReference type="ARBA" id="ARBA00023015"/>
    </source>
</evidence>
<comment type="caution">
    <text evidence="6">The sequence shown here is derived from an EMBL/GenBank/DDBJ whole genome shotgun (WGS) entry which is preliminary data.</text>
</comment>
<evidence type="ECO:0000256" key="3">
    <source>
        <dbReference type="ARBA" id="ARBA00023125"/>
    </source>
</evidence>
<dbReference type="Gene3D" id="3.40.190.10">
    <property type="entry name" value="Periplasmic binding protein-like II"/>
    <property type="match status" value="1"/>
</dbReference>
<dbReference type="Pfam" id="PF03466">
    <property type="entry name" value="LysR_substrate"/>
    <property type="match status" value="1"/>
</dbReference>
<evidence type="ECO:0000313" key="6">
    <source>
        <dbReference type="EMBL" id="MCL6678648.1"/>
    </source>
</evidence>
<gene>
    <name evidence="6" type="ORF">LZ519_04855</name>
</gene>
<feature type="domain" description="HTH lysR-type" evidence="5">
    <location>
        <begin position="1"/>
        <end position="58"/>
    </location>
</feature>
<keyword evidence="2" id="KW-0805">Transcription regulation</keyword>
<evidence type="ECO:0000256" key="1">
    <source>
        <dbReference type="ARBA" id="ARBA00009437"/>
    </source>
</evidence>
<sequence length="286" mass="31552">MDIAAARTFLEIVKTGSFVRAAGNLNVTQTAVSARIRVLEQQLDRQLFVRNKAGARLTPAGDQFLHYATTMVQIWERALHQVAMPAGRDNVVTIGGEHSLWNPLLLDWLVWMRSECGDVAIRAQIDVPDRLIDQVQEGVLDLALVYAPPHRTGIVTELLVDEKLVAVTTGPAPGDPSSDDYVYVDWGSEFRTSHHAAFADAPSPALSVNHGPLAMDYILAVGGSGYFRMGAARPHLETGRLRLIEEMPEFSYSVHVVYSAKADEKLMERVRTGLRAVAQPSSRQHF</sequence>
<dbReference type="RefSeq" id="WP_249867592.1">
    <property type="nucleotide sequence ID" value="NZ_JAMGBC010000001.1"/>
</dbReference>
<dbReference type="PANTHER" id="PTHR30579:SF8">
    <property type="entry name" value="HTH-TYPE TRANSCRIPTIONAL REGULATOR HDFR"/>
    <property type="match status" value="1"/>
</dbReference>
<dbReference type="Gene3D" id="1.10.10.10">
    <property type="entry name" value="Winged helix-like DNA-binding domain superfamily/Winged helix DNA-binding domain"/>
    <property type="match status" value="1"/>
</dbReference>
<dbReference type="Pfam" id="PF00126">
    <property type="entry name" value="HTH_1"/>
    <property type="match status" value="1"/>
</dbReference>
<dbReference type="PANTHER" id="PTHR30579">
    <property type="entry name" value="TRANSCRIPTIONAL REGULATOR"/>
    <property type="match status" value="1"/>
</dbReference>
<comment type="similarity">
    <text evidence="1">Belongs to the LysR transcriptional regulatory family.</text>
</comment>
<reference evidence="6" key="1">
    <citation type="submission" date="2022-05" db="EMBL/GenBank/DDBJ databases">
        <authorList>
            <person name="Jo J.-H."/>
            <person name="Im W.-T."/>
        </authorList>
    </citation>
    <scope>NUCLEOTIDE SEQUENCE</scope>
    <source>
        <strain evidence="6">RG327</strain>
    </source>
</reference>
<proteinExistence type="inferred from homology"/>
<evidence type="ECO:0000313" key="7">
    <source>
        <dbReference type="Proteomes" id="UP001165343"/>
    </source>
</evidence>
<evidence type="ECO:0000259" key="5">
    <source>
        <dbReference type="PROSITE" id="PS50931"/>
    </source>
</evidence>
<evidence type="ECO:0000256" key="4">
    <source>
        <dbReference type="ARBA" id="ARBA00023163"/>
    </source>
</evidence>
<dbReference type="InterPro" id="IPR050176">
    <property type="entry name" value="LTTR"/>
</dbReference>
<dbReference type="InterPro" id="IPR036388">
    <property type="entry name" value="WH-like_DNA-bd_sf"/>
</dbReference>
<dbReference type="SUPFAM" id="SSF53850">
    <property type="entry name" value="Periplasmic binding protein-like II"/>
    <property type="match status" value="1"/>
</dbReference>
<dbReference type="PROSITE" id="PS50931">
    <property type="entry name" value="HTH_LYSR"/>
    <property type="match status" value="1"/>
</dbReference>
<dbReference type="PRINTS" id="PR00039">
    <property type="entry name" value="HTHLYSR"/>
</dbReference>
<accession>A0ABT0REH8</accession>
<keyword evidence="4" id="KW-0804">Transcription</keyword>
<protein>
    <submittedName>
        <fullName evidence="6">LysR family transcriptional regulator</fullName>
    </submittedName>
</protein>
<dbReference type="Proteomes" id="UP001165343">
    <property type="component" value="Unassembled WGS sequence"/>
</dbReference>
<organism evidence="6 7">
    <name type="scientific">Sphingomonas anseongensis</name>
    <dbReference type="NCBI Taxonomy" id="2908207"/>
    <lineage>
        <taxon>Bacteria</taxon>
        <taxon>Pseudomonadati</taxon>
        <taxon>Pseudomonadota</taxon>
        <taxon>Alphaproteobacteria</taxon>
        <taxon>Sphingomonadales</taxon>
        <taxon>Sphingomonadaceae</taxon>
        <taxon>Sphingomonas</taxon>
    </lineage>
</organism>
<keyword evidence="7" id="KW-1185">Reference proteome</keyword>
<dbReference type="InterPro" id="IPR000847">
    <property type="entry name" value="LysR_HTH_N"/>
</dbReference>
<name>A0ABT0REH8_9SPHN</name>